<keyword evidence="1" id="KW-1133">Transmembrane helix</keyword>
<gene>
    <name evidence="2" type="ORF">F2P47_13580</name>
</gene>
<keyword evidence="3" id="KW-1185">Reference proteome</keyword>
<evidence type="ECO:0000313" key="2">
    <source>
        <dbReference type="EMBL" id="KAB7739244.1"/>
    </source>
</evidence>
<evidence type="ECO:0000313" key="3">
    <source>
        <dbReference type="Proteomes" id="UP000468901"/>
    </source>
</evidence>
<keyword evidence="1" id="KW-0472">Membrane</keyword>
<dbReference type="RefSeq" id="WP_152216916.1">
    <property type="nucleotide sequence ID" value="NZ_WESC01000012.1"/>
</dbReference>
<dbReference type="AlphaFoldDB" id="A0A6N6VKZ3"/>
<feature type="transmembrane region" description="Helical" evidence="1">
    <location>
        <begin position="318"/>
        <end position="339"/>
    </location>
</feature>
<organism evidence="2 3">
    <name type="scientific">Parvibaculum sedimenti</name>
    <dbReference type="NCBI Taxonomy" id="2608632"/>
    <lineage>
        <taxon>Bacteria</taxon>
        <taxon>Pseudomonadati</taxon>
        <taxon>Pseudomonadota</taxon>
        <taxon>Alphaproteobacteria</taxon>
        <taxon>Hyphomicrobiales</taxon>
        <taxon>Parvibaculaceae</taxon>
        <taxon>Parvibaculum</taxon>
    </lineage>
</organism>
<reference evidence="2 3" key="1">
    <citation type="submission" date="2019-09" db="EMBL/GenBank/DDBJ databases">
        <title>Parvibaculum sedimenti sp. nov., isolated from sediment.</title>
        <authorList>
            <person name="Wang Y."/>
        </authorList>
    </citation>
    <scope>NUCLEOTIDE SEQUENCE [LARGE SCALE GENOMIC DNA]</scope>
    <source>
        <strain evidence="2 3">HXT-9</strain>
    </source>
</reference>
<keyword evidence="1" id="KW-0812">Transmembrane</keyword>
<dbReference type="EMBL" id="WESC01000012">
    <property type="protein sequence ID" value="KAB7739244.1"/>
    <property type="molecule type" value="Genomic_DNA"/>
</dbReference>
<name>A0A6N6VKZ3_9HYPH</name>
<comment type="caution">
    <text evidence="2">The sequence shown here is derived from an EMBL/GenBank/DDBJ whole genome shotgun (WGS) entry which is preliminary data.</text>
</comment>
<evidence type="ECO:0000256" key="1">
    <source>
        <dbReference type="SAM" id="Phobius"/>
    </source>
</evidence>
<protein>
    <submittedName>
        <fullName evidence="2">Uncharacterized protein</fullName>
    </submittedName>
</protein>
<accession>A0A6N6VKZ3</accession>
<dbReference type="Proteomes" id="UP000468901">
    <property type="component" value="Unassembled WGS sequence"/>
</dbReference>
<sequence>MKLFFDVLIFLLLAPVLFIFAYQNGYLDAYVPEDAVPADPFIRAELTQATSGSDLSRRIDKALDAGNFDDATMYADIADYMGATIEPGTAARLAREKTLTSTAMRNTGSFFEGFVTGEGSDTASFMGAITSDLTVIGDVRDIGSEGTKLINGQEYSQFVLGLSVVGLAATTATIATGGGALPAKIGVSLIKISKKAGTLTIRFTRDLTRMLGEAVNFERLGRTLKEVNLTDSAATRHAIADYANGVSMARLTPVFKDVAALEKSVGPAETVRLLKYVENGDDLAHITKMSGKLGTKTRGIIELTGKTSLRAFKTVANLILWAAGWAWALIAAVGAGFVGSLRRRFRRRRAA</sequence>
<proteinExistence type="predicted"/>